<dbReference type="SUPFAM" id="SSF53474">
    <property type="entry name" value="alpha/beta-Hydrolases"/>
    <property type="match status" value="1"/>
</dbReference>
<dbReference type="Proteomes" id="UP000006671">
    <property type="component" value="Unassembled WGS sequence"/>
</dbReference>
<keyword evidence="3" id="KW-1003">Cell membrane</keyword>
<evidence type="ECO:0000313" key="17">
    <source>
        <dbReference type="Proteomes" id="UP000006671"/>
    </source>
</evidence>
<evidence type="ECO:0000259" key="15">
    <source>
        <dbReference type="Pfam" id="PF01764"/>
    </source>
</evidence>
<dbReference type="InterPro" id="IPR029058">
    <property type="entry name" value="AB_hydrolase_fold"/>
</dbReference>
<dbReference type="Pfam" id="PF01764">
    <property type="entry name" value="Lipase_3"/>
    <property type="match status" value="1"/>
</dbReference>
<dbReference type="CDD" id="cd00519">
    <property type="entry name" value="Lipase_3"/>
    <property type="match status" value="1"/>
</dbReference>
<keyword evidence="5" id="KW-0812">Transmembrane</keyword>
<evidence type="ECO:0000256" key="6">
    <source>
        <dbReference type="ARBA" id="ARBA00022723"/>
    </source>
</evidence>
<dbReference type="GeneID" id="8859869"/>
<keyword evidence="8" id="KW-0106">Calcium</keyword>
<sequence length="700" mass="80626">MIQTTITFKYSRKNHEHHLPSGELNIDVLKHFGGINDSSNASSTSTTTTDYTPSLTDMITATAKCLQESYPSYRHLTIGDIVFGLGCLAKEHARQDLITQDLAFPYEYERSKAEEEPTDEEYKWWNEHCGINYSIPILNEKEEKERRDEELQEKLLFAKRMVYYANLAYANVADESERNLIEKTIFEEYERRNNWFSGKPKYTKEVLRYLESLRFEKNVQYYVNKNATHQQAFFVKLDHETKSVIIALRGTSSVDDIFTNLTLENSTLKVHRYYGDYKRTEEKRQHLIKTANLTSAVTVRDDAQSCSQTENPSENYCETDSTEAMIEGKVHAGYINTARWVIGKIEDCLLNFIFNGTNPYSNYRIICTGHSYGGGLASVVAILLRELFLKRFKSHHITTRELGTTLVTPEPPLPDIEAISYASSSVFSENLSNWCRSFVTTFIIGADRLRLEINQTNWEEKLAKFFEEHSKIANVATKLDGFLLDKGYVPIFQTKKTLITSSSKVNLSLEDGTIEMDNSESKKAVTTLLNEMNEMNTNITTLYPPGTIFLIIPDLEQMNSKDRKKKDLSEALFSVFNEKIFVDEEPENPAEAPKTTEPKEEKSLFSSLVSTVKTVYTTVVENIKEEEENPYLAKFELHDLRSYVQPKHTTVPTELKFYLKRVDVKQFERIILSRFLFSHHSLIGYKHAFDSLINLTQLNL</sequence>
<keyword evidence="10" id="KW-1133">Transmembrane helix</keyword>
<dbReference type="eggNOG" id="KOG2088">
    <property type="taxonomic scope" value="Eukaryota"/>
</dbReference>
<keyword evidence="4" id="KW-0597">Phosphoprotein</keyword>
<dbReference type="InterPro" id="IPR002921">
    <property type="entry name" value="Fungal_lipase-type"/>
</dbReference>
<evidence type="ECO:0000256" key="3">
    <source>
        <dbReference type="ARBA" id="ARBA00022475"/>
    </source>
</evidence>
<protein>
    <recommendedName>
        <fullName evidence="14">sn-1-specific diacylglycerol lipase</fullName>
        <ecNumber evidence="14">3.1.1.116</ecNumber>
    </recommendedName>
</protein>
<dbReference type="PANTHER" id="PTHR45792:SF8">
    <property type="entry name" value="DIACYLGLYCEROL LIPASE-ALPHA"/>
    <property type="match status" value="1"/>
</dbReference>
<dbReference type="EC" id="3.1.1.116" evidence="14"/>
<evidence type="ECO:0000313" key="16">
    <source>
        <dbReference type="EMBL" id="EFC46631.1"/>
    </source>
</evidence>
<evidence type="ECO:0000256" key="10">
    <source>
        <dbReference type="ARBA" id="ARBA00022989"/>
    </source>
</evidence>
<evidence type="ECO:0000256" key="1">
    <source>
        <dbReference type="ARBA" id="ARBA00001913"/>
    </source>
</evidence>
<keyword evidence="11" id="KW-0443">Lipid metabolism</keyword>
<dbReference type="GO" id="GO:0016298">
    <property type="term" value="F:lipase activity"/>
    <property type="evidence" value="ECO:0007669"/>
    <property type="project" value="TreeGrafter"/>
</dbReference>
<dbReference type="OMA" id="DEEYKWW"/>
<keyword evidence="17" id="KW-1185">Reference proteome</keyword>
<reference evidence="16 17" key="1">
    <citation type="journal article" date="2010" name="Cell">
        <title>The genome of Naegleria gruberi illuminates early eukaryotic versatility.</title>
        <authorList>
            <person name="Fritz-Laylin L.K."/>
            <person name="Prochnik S.E."/>
            <person name="Ginger M.L."/>
            <person name="Dacks J.B."/>
            <person name="Carpenter M.L."/>
            <person name="Field M.C."/>
            <person name="Kuo A."/>
            <person name="Paredez A."/>
            <person name="Chapman J."/>
            <person name="Pham J."/>
            <person name="Shu S."/>
            <person name="Neupane R."/>
            <person name="Cipriano M."/>
            <person name="Mancuso J."/>
            <person name="Tu H."/>
            <person name="Salamov A."/>
            <person name="Lindquist E."/>
            <person name="Shapiro H."/>
            <person name="Lucas S."/>
            <person name="Grigoriev I.V."/>
            <person name="Cande W.Z."/>
            <person name="Fulton C."/>
            <person name="Rokhsar D.S."/>
            <person name="Dawson S.C."/>
        </authorList>
    </citation>
    <scope>NUCLEOTIDE SEQUENCE [LARGE SCALE GENOMIC DNA]</scope>
    <source>
        <strain evidence="16 17">NEG-M</strain>
    </source>
</reference>
<dbReference type="InterPro" id="IPR052214">
    <property type="entry name" value="DAG_Lipase-Related"/>
</dbReference>
<accession>D2V9S2</accession>
<evidence type="ECO:0000256" key="8">
    <source>
        <dbReference type="ARBA" id="ARBA00022837"/>
    </source>
</evidence>
<comment type="catalytic activity">
    <reaction evidence="13">
        <text>a 1,2-diacyl-sn-glycerol + H2O = a 2-acylglycerol + a fatty acid + H(+)</text>
        <dbReference type="Rhea" id="RHEA:33275"/>
        <dbReference type="ChEBI" id="CHEBI:15377"/>
        <dbReference type="ChEBI" id="CHEBI:15378"/>
        <dbReference type="ChEBI" id="CHEBI:17389"/>
        <dbReference type="ChEBI" id="CHEBI:17815"/>
        <dbReference type="ChEBI" id="CHEBI:28868"/>
        <dbReference type="EC" id="3.1.1.116"/>
    </reaction>
    <physiologicalReaction direction="left-to-right" evidence="13">
        <dbReference type="Rhea" id="RHEA:33276"/>
    </physiologicalReaction>
</comment>
<dbReference type="PANTHER" id="PTHR45792">
    <property type="entry name" value="DIACYLGLYCEROL LIPASE HOMOLOG-RELATED"/>
    <property type="match status" value="1"/>
</dbReference>
<dbReference type="EMBL" id="GG738858">
    <property type="protein sequence ID" value="EFC46631.1"/>
    <property type="molecule type" value="Genomic_DNA"/>
</dbReference>
<dbReference type="GO" id="GO:0046340">
    <property type="term" value="P:diacylglycerol catabolic process"/>
    <property type="evidence" value="ECO:0007669"/>
    <property type="project" value="TreeGrafter"/>
</dbReference>
<evidence type="ECO:0000256" key="14">
    <source>
        <dbReference type="ARBA" id="ARBA00026104"/>
    </source>
</evidence>
<keyword evidence="12" id="KW-0472">Membrane</keyword>
<evidence type="ECO:0000256" key="2">
    <source>
        <dbReference type="ARBA" id="ARBA00004651"/>
    </source>
</evidence>
<dbReference type="GO" id="GO:0005886">
    <property type="term" value="C:plasma membrane"/>
    <property type="evidence" value="ECO:0007669"/>
    <property type="project" value="UniProtKB-SubCell"/>
</dbReference>
<evidence type="ECO:0000256" key="4">
    <source>
        <dbReference type="ARBA" id="ARBA00022553"/>
    </source>
</evidence>
<dbReference type="OrthoDB" id="438440at2759"/>
<organism evidence="17">
    <name type="scientific">Naegleria gruberi</name>
    <name type="common">Amoeba</name>
    <dbReference type="NCBI Taxonomy" id="5762"/>
    <lineage>
        <taxon>Eukaryota</taxon>
        <taxon>Discoba</taxon>
        <taxon>Heterolobosea</taxon>
        <taxon>Tetramitia</taxon>
        <taxon>Eutetramitia</taxon>
        <taxon>Vahlkampfiidae</taxon>
        <taxon>Naegleria</taxon>
    </lineage>
</organism>
<evidence type="ECO:0000256" key="7">
    <source>
        <dbReference type="ARBA" id="ARBA00022801"/>
    </source>
</evidence>
<gene>
    <name evidence="16" type="ORF">NAEGRDRAFT_65539</name>
</gene>
<evidence type="ECO:0000256" key="13">
    <source>
        <dbReference type="ARBA" id="ARBA00024531"/>
    </source>
</evidence>
<comment type="subcellular location">
    <subcellularLocation>
        <location evidence="2">Cell membrane</location>
        <topology evidence="2">Multi-pass membrane protein</topology>
    </subcellularLocation>
</comment>
<proteinExistence type="predicted"/>
<dbReference type="GO" id="GO:0046872">
    <property type="term" value="F:metal ion binding"/>
    <property type="evidence" value="ECO:0007669"/>
    <property type="project" value="UniProtKB-KW"/>
</dbReference>
<keyword evidence="6" id="KW-0479">Metal-binding</keyword>
<dbReference type="Gene3D" id="3.40.50.1820">
    <property type="entry name" value="alpha/beta hydrolase"/>
    <property type="match status" value="1"/>
</dbReference>
<evidence type="ECO:0000256" key="12">
    <source>
        <dbReference type="ARBA" id="ARBA00023136"/>
    </source>
</evidence>
<dbReference type="GO" id="GO:0019369">
    <property type="term" value="P:arachidonate metabolic process"/>
    <property type="evidence" value="ECO:0007669"/>
    <property type="project" value="TreeGrafter"/>
</dbReference>
<dbReference type="RefSeq" id="XP_002679375.1">
    <property type="nucleotide sequence ID" value="XM_002679329.1"/>
</dbReference>
<keyword evidence="7" id="KW-0378">Hydrolase</keyword>
<evidence type="ECO:0000256" key="9">
    <source>
        <dbReference type="ARBA" id="ARBA00022963"/>
    </source>
</evidence>
<keyword evidence="9" id="KW-0442">Lipid degradation</keyword>
<dbReference type="InParanoid" id="D2V9S2"/>
<name>D2V9S2_NAEGR</name>
<dbReference type="VEuPathDB" id="AmoebaDB:NAEGRDRAFT_65539"/>
<comment type="cofactor">
    <cofactor evidence="1">
        <name>Ca(2+)</name>
        <dbReference type="ChEBI" id="CHEBI:29108"/>
    </cofactor>
</comment>
<feature type="domain" description="Fungal lipase-type" evidence="15">
    <location>
        <begin position="315"/>
        <end position="439"/>
    </location>
</feature>
<dbReference type="KEGG" id="ngr:NAEGRDRAFT_65539"/>
<dbReference type="AlphaFoldDB" id="D2V9S2"/>
<evidence type="ECO:0000256" key="5">
    <source>
        <dbReference type="ARBA" id="ARBA00022692"/>
    </source>
</evidence>
<evidence type="ECO:0000256" key="11">
    <source>
        <dbReference type="ARBA" id="ARBA00023098"/>
    </source>
</evidence>